<organism evidence="4 5">
    <name type="scientific">Cohnella pontilimi</name>
    <dbReference type="NCBI Taxonomy" id="2564100"/>
    <lineage>
        <taxon>Bacteria</taxon>
        <taxon>Bacillati</taxon>
        <taxon>Bacillota</taxon>
        <taxon>Bacilli</taxon>
        <taxon>Bacillales</taxon>
        <taxon>Paenibacillaceae</taxon>
        <taxon>Cohnella</taxon>
    </lineage>
</organism>
<keyword evidence="5" id="KW-1185">Reference proteome</keyword>
<dbReference type="CDD" id="cd06464">
    <property type="entry name" value="ACD_sHsps-like"/>
    <property type="match status" value="1"/>
</dbReference>
<dbReference type="OrthoDB" id="1806521at2"/>
<evidence type="ECO:0000313" key="4">
    <source>
        <dbReference type="EMBL" id="TJY44057.1"/>
    </source>
</evidence>
<dbReference type="Gene3D" id="2.60.40.790">
    <property type="match status" value="1"/>
</dbReference>
<dbReference type="InterPro" id="IPR002068">
    <property type="entry name" value="A-crystallin/Hsp20_dom"/>
</dbReference>
<dbReference type="EMBL" id="SUPK01000001">
    <property type="protein sequence ID" value="TJY44057.1"/>
    <property type="molecule type" value="Genomic_DNA"/>
</dbReference>
<dbReference type="Proteomes" id="UP000309673">
    <property type="component" value="Unassembled WGS sequence"/>
</dbReference>
<comment type="caution">
    <text evidence="4">The sequence shown here is derived from an EMBL/GenBank/DDBJ whole genome shotgun (WGS) entry which is preliminary data.</text>
</comment>
<evidence type="ECO:0000256" key="2">
    <source>
        <dbReference type="RuleBase" id="RU003616"/>
    </source>
</evidence>
<protein>
    <submittedName>
        <fullName evidence="4">Hsp20/alpha crystallin family protein</fullName>
    </submittedName>
</protein>
<comment type="similarity">
    <text evidence="1 2">Belongs to the small heat shock protein (HSP20) family.</text>
</comment>
<evidence type="ECO:0000259" key="3">
    <source>
        <dbReference type="PROSITE" id="PS01031"/>
    </source>
</evidence>
<accession>A0A4U0FGK5</accession>
<dbReference type="SUPFAM" id="SSF49764">
    <property type="entry name" value="HSP20-like chaperones"/>
    <property type="match status" value="1"/>
</dbReference>
<reference evidence="4 5" key="1">
    <citation type="submission" date="2019-04" db="EMBL/GenBank/DDBJ databases">
        <title>Cohnella sp. nov., isolated from soil.</title>
        <authorList>
            <person name="Kim W."/>
        </authorList>
    </citation>
    <scope>NUCLEOTIDE SEQUENCE [LARGE SCALE GENOMIC DNA]</scope>
    <source>
        <strain evidence="4 5">CAU 1483</strain>
    </source>
</reference>
<evidence type="ECO:0000256" key="1">
    <source>
        <dbReference type="PROSITE-ProRule" id="PRU00285"/>
    </source>
</evidence>
<name>A0A4U0FGK5_9BACL</name>
<dbReference type="AlphaFoldDB" id="A0A4U0FGK5"/>
<gene>
    <name evidence="4" type="ORF">E5161_01270</name>
</gene>
<dbReference type="PROSITE" id="PS01031">
    <property type="entry name" value="SHSP"/>
    <property type="match status" value="1"/>
</dbReference>
<proteinExistence type="inferred from homology"/>
<dbReference type="InterPro" id="IPR008978">
    <property type="entry name" value="HSP20-like_chaperone"/>
</dbReference>
<feature type="domain" description="SHSP" evidence="3">
    <location>
        <begin position="30"/>
        <end position="143"/>
    </location>
</feature>
<dbReference type="Pfam" id="PF00011">
    <property type="entry name" value="HSP20"/>
    <property type="match status" value="1"/>
</dbReference>
<dbReference type="RefSeq" id="WP_136775777.1">
    <property type="nucleotide sequence ID" value="NZ_SUPK01000001.1"/>
</dbReference>
<sequence>MSEEKENKPKDLFSQSVDVLGEDFWHEIGELIPNRGPRIDVYHTSTTVVVIAEIPGLDSPDQIRLDLEGQTLCITGEIPCLYPVTENRITLKERFFGTFRRHLMLPKPVTKEGIHARYHRGLLLVEMQMDIQAAQTDVPVEFS</sequence>
<evidence type="ECO:0000313" key="5">
    <source>
        <dbReference type="Proteomes" id="UP000309673"/>
    </source>
</evidence>